<sequence length="563" mass="62722">MAHELSNPYIYPDFVTHPPLVPDPDFTPNRHIDPRYDNPHLDPRYDSPPEPQPARREEDELHYYTEPEHLMPSYTKIMFSRGQNSELFKVNLRLSFAIIIHSPVLTKANDTDDSDSENEGLVRTFEPPSETATREELYADLQLTVGRLMVENRTLRSEVAALKGSGKKVAAKGRNPLNYQDDIIMLGKKFGFIHEPWISLQVFTVFPPSPPPQDSPADIEAMFKSPDLYTQYLTCCLYTHVSSKYHDLVDSEKFSQFGKDFIKYLNAGRSSAVNSLKSQLTQILSEFKITNNKDALLYHPDDDKSHPPTAYPPIFYRNSKKNPQTLLLNEALPMALRCMLFGAASIKNQGTGKPQAGTLGYKWKLTSLTIGCLLRLISDVDLVFEATGKISKIPFQVYFHKYKKMLLKNAKTPGVRNILKTWDKIVFAGVMTTAVAVNDVADDSLDEAAMEAEFAAAMEEMTIEDIHTKDHGGDSDNVQSDGANPVATDEGTAELPAPRGVDGQGRGGPEASQAGAAGQDDDEVLPVRPAPRRTVRAQVVAPPLEDEEPPVIPIATRRGRSRR</sequence>
<dbReference type="Proteomes" id="UP001215280">
    <property type="component" value="Unassembled WGS sequence"/>
</dbReference>
<name>A0AAD7N260_9AGAR</name>
<comment type="caution">
    <text evidence="2">The sequence shown here is derived from an EMBL/GenBank/DDBJ whole genome shotgun (WGS) entry which is preliminary data.</text>
</comment>
<keyword evidence="3" id="KW-1185">Reference proteome</keyword>
<organism evidence="2 3">
    <name type="scientific">Mycena maculata</name>
    <dbReference type="NCBI Taxonomy" id="230809"/>
    <lineage>
        <taxon>Eukaryota</taxon>
        <taxon>Fungi</taxon>
        <taxon>Dikarya</taxon>
        <taxon>Basidiomycota</taxon>
        <taxon>Agaricomycotina</taxon>
        <taxon>Agaricomycetes</taxon>
        <taxon>Agaricomycetidae</taxon>
        <taxon>Agaricales</taxon>
        <taxon>Marasmiineae</taxon>
        <taxon>Mycenaceae</taxon>
        <taxon>Mycena</taxon>
    </lineage>
</organism>
<feature type="region of interest" description="Disordered" evidence="1">
    <location>
        <begin position="21"/>
        <end position="57"/>
    </location>
</feature>
<dbReference type="AlphaFoldDB" id="A0AAD7N260"/>
<gene>
    <name evidence="2" type="ORF">DFH07DRAFT_777728</name>
</gene>
<reference evidence="2" key="1">
    <citation type="submission" date="2023-03" db="EMBL/GenBank/DDBJ databases">
        <title>Massive genome expansion in bonnet fungi (Mycena s.s.) driven by repeated elements and novel gene families across ecological guilds.</title>
        <authorList>
            <consortium name="Lawrence Berkeley National Laboratory"/>
            <person name="Harder C.B."/>
            <person name="Miyauchi S."/>
            <person name="Viragh M."/>
            <person name="Kuo A."/>
            <person name="Thoen E."/>
            <person name="Andreopoulos B."/>
            <person name="Lu D."/>
            <person name="Skrede I."/>
            <person name="Drula E."/>
            <person name="Henrissat B."/>
            <person name="Morin E."/>
            <person name="Kohler A."/>
            <person name="Barry K."/>
            <person name="LaButti K."/>
            <person name="Morin E."/>
            <person name="Salamov A."/>
            <person name="Lipzen A."/>
            <person name="Mereny Z."/>
            <person name="Hegedus B."/>
            <person name="Baldrian P."/>
            <person name="Stursova M."/>
            <person name="Weitz H."/>
            <person name="Taylor A."/>
            <person name="Grigoriev I.V."/>
            <person name="Nagy L.G."/>
            <person name="Martin F."/>
            <person name="Kauserud H."/>
        </authorList>
    </citation>
    <scope>NUCLEOTIDE SEQUENCE</scope>
    <source>
        <strain evidence="2">CBHHK188m</strain>
    </source>
</reference>
<dbReference type="EMBL" id="JARJLG010000117">
    <property type="protein sequence ID" value="KAJ7742493.1"/>
    <property type="molecule type" value="Genomic_DNA"/>
</dbReference>
<protein>
    <submittedName>
        <fullName evidence="2">Uncharacterized protein</fullName>
    </submittedName>
</protein>
<proteinExistence type="predicted"/>
<feature type="compositionally biased region" description="Basic and acidic residues" evidence="1">
    <location>
        <begin position="28"/>
        <end position="57"/>
    </location>
</feature>
<evidence type="ECO:0000313" key="3">
    <source>
        <dbReference type="Proteomes" id="UP001215280"/>
    </source>
</evidence>
<accession>A0AAD7N260</accession>
<evidence type="ECO:0000256" key="1">
    <source>
        <dbReference type="SAM" id="MobiDB-lite"/>
    </source>
</evidence>
<evidence type="ECO:0000313" key="2">
    <source>
        <dbReference type="EMBL" id="KAJ7742493.1"/>
    </source>
</evidence>
<feature type="region of interest" description="Disordered" evidence="1">
    <location>
        <begin position="467"/>
        <end position="563"/>
    </location>
</feature>